<dbReference type="GO" id="GO:0016705">
    <property type="term" value="F:oxidoreductase activity, acting on paired donors, with incorporation or reduction of molecular oxygen"/>
    <property type="evidence" value="ECO:0007669"/>
    <property type="project" value="InterPro"/>
</dbReference>
<dbReference type="PANTHER" id="PTHR13693">
    <property type="entry name" value="CLASS II AMINOTRANSFERASE/8-AMINO-7-OXONONANOATE SYNTHASE"/>
    <property type="match status" value="1"/>
</dbReference>
<dbReference type="PRINTS" id="PR00359">
    <property type="entry name" value="BP450"/>
</dbReference>
<dbReference type="InterPro" id="IPR017972">
    <property type="entry name" value="Cyt_P450_CS"/>
</dbReference>
<dbReference type="GO" id="GO:0005506">
    <property type="term" value="F:iron ion binding"/>
    <property type="evidence" value="ECO:0007669"/>
    <property type="project" value="InterPro"/>
</dbReference>
<dbReference type="InterPro" id="IPR004839">
    <property type="entry name" value="Aminotransferase_I/II_large"/>
</dbReference>
<evidence type="ECO:0000256" key="11">
    <source>
        <dbReference type="ARBA" id="ARBA00033381"/>
    </source>
</evidence>
<dbReference type="GO" id="GO:0020037">
    <property type="term" value="F:heme binding"/>
    <property type="evidence" value="ECO:0007669"/>
    <property type="project" value="InterPro"/>
</dbReference>
<evidence type="ECO:0000313" key="14">
    <source>
        <dbReference type="EMBL" id="TQL57570.1"/>
    </source>
</evidence>
<evidence type="ECO:0000313" key="15">
    <source>
        <dbReference type="Proteomes" id="UP000316196"/>
    </source>
</evidence>
<dbReference type="Pfam" id="PF00155">
    <property type="entry name" value="Aminotran_1_2"/>
    <property type="match status" value="1"/>
</dbReference>
<dbReference type="InterPro" id="IPR050087">
    <property type="entry name" value="AON_synthase_class-II"/>
</dbReference>
<dbReference type="Gene3D" id="1.10.630.10">
    <property type="entry name" value="Cytochrome P450"/>
    <property type="match status" value="1"/>
</dbReference>
<comment type="caution">
    <text evidence="14">The sequence shown here is derived from an EMBL/GenBank/DDBJ whole genome shotgun (WGS) entry which is preliminary data.</text>
</comment>
<dbReference type="PROSITE" id="PS00599">
    <property type="entry name" value="AA_TRANSFER_CLASS_2"/>
    <property type="match status" value="1"/>
</dbReference>
<evidence type="ECO:0000256" key="8">
    <source>
        <dbReference type="ARBA" id="ARBA00022756"/>
    </source>
</evidence>
<sequence length="764" mass="80800">MTATWTEWRTSRAMRRERQGVERDAVARPVEAFDLASNDYLGLRDHPRVRAAAASHLDDGPVGAGASRVVSGTHPVHDRLERALTDLTGAGAALVCSSGYLANMTLIGALGGPNSRVLLDEHVHASIHDGARAAHTLMETFAHNDLDALEMLLSTSDRRTTVVVESIYSALGDAAPLARIAELCRAHDAALMIDEAHSLAVVPGHSMVRATDLWGLGGPPVFVTATLSKALGAQGGVILTGGDDAAKWRRHIINTGRGFIFDTGLAPVVAAAAVTAVEMVCDGALAARCRENQAMISAALRRRPELFDHVESGPGALVSVRMPSPDAAVTAATELRGHGVAVGCFRPPSVPDRWSLLRITASARLTRAETAVAAEMIAEVAARYWGAPVRAPFDDVDGRPVDRRADQVLVSDSDEVRRVFGDAETFAADNALTALQPLSRPTARALAAAKFRLPKVLASAGGPEHLAVRKIVAAFFSPARVRAQTDAIITATDACIEALEASPAPCIGSAPVIDLGATVAGTVPAGVFSRLTEMPLPDLEDLNRWSADSLELFWGWPGEARQSHLAESAIELHGWLRAMVDEVSAHGADGTGLVAELIGAGLRVDQVVSLTYFLIIAGQETTRMLIATALQRALRDRDLWRRCGESGDAADALIGEVLTDASSVPTWRRITSRDALVNGQHVPAGTPLLLQVSGGVDAAERRDHLAFGHGVHRCLGAGLARLEAGLVVHRTARALPGATLAGPEPAWVNLLSFQAPRTVLVKTR</sequence>
<dbReference type="GO" id="GO:0004497">
    <property type="term" value="F:monooxygenase activity"/>
    <property type="evidence" value="ECO:0007669"/>
    <property type="project" value="InterPro"/>
</dbReference>
<dbReference type="GO" id="GO:0009102">
    <property type="term" value="P:biotin biosynthetic process"/>
    <property type="evidence" value="ECO:0007669"/>
    <property type="project" value="UniProtKB-KW"/>
</dbReference>
<evidence type="ECO:0000256" key="9">
    <source>
        <dbReference type="ARBA" id="ARBA00022898"/>
    </source>
</evidence>
<dbReference type="InterPro" id="IPR036396">
    <property type="entry name" value="Cyt_P450_sf"/>
</dbReference>
<dbReference type="GO" id="GO:0008710">
    <property type="term" value="F:8-amino-7-oxononanoate synthase activity"/>
    <property type="evidence" value="ECO:0007669"/>
    <property type="project" value="UniProtKB-EC"/>
</dbReference>
<dbReference type="SUPFAM" id="SSF53383">
    <property type="entry name" value="PLP-dependent transferases"/>
    <property type="match status" value="1"/>
</dbReference>
<evidence type="ECO:0000256" key="2">
    <source>
        <dbReference type="ARBA" id="ARBA00004746"/>
    </source>
</evidence>
<dbReference type="Gene3D" id="3.90.1150.10">
    <property type="entry name" value="Aspartate Aminotransferase, domain 1"/>
    <property type="match status" value="1"/>
</dbReference>
<dbReference type="EMBL" id="VFOR01000002">
    <property type="protein sequence ID" value="TQL57570.1"/>
    <property type="molecule type" value="Genomic_DNA"/>
</dbReference>
<dbReference type="Proteomes" id="UP000316196">
    <property type="component" value="Unassembled WGS sequence"/>
</dbReference>
<protein>
    <recommendedName>
        <fullName evidence="6">8-amino-7-oxononanoate synthase</fullName>
        <ecNumber evidence="6">2.3.1.47</ecNumber>
    </recommendedName>
    <alternativeName>
        <fullName evidence="10">7-keto-8-amino-pelargonic acid synthase</fullName>
    </alternativeName>
    <alternativeName>
        <fullName evidence="11">8-amino-7-ketopelargonate synthase</fullName>
    </alternativeName>
</protein>
<comment type="cofactor">
    <cofactor evidence="1">
        <name>pyridoxal 5'-phosphate</name>
        <dbReference type="ChEBI" id="CHEBI:597326"/>
    </cofactor>
</comment>
<keyword evidence="15" id="KW-1185">Reference proteome</keyword>
<evidence type="ECO:0000256" key="10">
    <source>
        <dbReference type="ARBA" id="ARBA00032610"/>
    </source>
</evidence>
<dbReference type="InterPro" id="IPR001917">
    <property type="entry name" value="Aminotrans_II_pyridoxalP_BS"/>
</dbReference>
<gene>
    <name evidence="14" type="ORF">FB460_1403</name>
</gene>
<dbReference type="EC" id="2.3.1.47" evidence="6"/>
<evidence type="ECO:0000256" key="3">
    <source>
        <dbReference type="ARBA" id="ARBA00010008"/>
    </source>
</evidence>
<evidence type="ECO:0000256" key="4">
    <source>
        <dbReference type="ARBA" id="ARBA00010617"/>
    </source>
</evidence>
<dbReference type="AlphaFoldDB" id="A0A542ZBF5"/>
<dbReference type="PROSITE" id="PS00086">
    <property type="entry name" value="CYTOCHROME_P450"/>
    <property type="match status" value="1"/>
</dbReference>
<evidence type="ECO:0000259" key="13">
    <source>
        <dbReference type="Pfam" id="PF00155"/>
    </source>
</evidence>
<feature type="domain" description="Aminotransferase class I/classII large" evidence="13">
    <location>
        <begin position="33"/>
        <end position="377"/>
    </location>
</feature>
<keyword evidence="7" id="KW-0808">Transferase</keyword>
<comment type="pathway">
    <text evidence="2">Cofactor biosynthesis; biotin biosynthesis.</text>
</comment>
<dbReference type="Gene3D" id="3.40.640.10">
    <property type="entry name" value="Type I PLP-dependent aspartate aminotransferase-like (Major domain)"/>
    <property type="match status" value="1"/>
</dbReference>
<comment type="similarity">
    <text evidence="4">Belongs to the cytochrome P450 family.</text>
</comment>
<comment type="similarity">
    <text evidence="3">Belongs to the class-II pyridoxal-phosphate-dependent aminotransferase family. BioF subfamily.</text>
</comment>
<accession>A0A542ZBF5</accession>
<dbReference type="SUPFAM" id="SSF48264">
    <property type="entry name" value="Cytochrome P450"/>
    <property type="match status" value="1"/>
</dbReference>
<dbReference type="InterPro" id="IPR015424">
    <property type="entry name" value="PyrdxlP-dep_Trfase"/>
</dbReference>
<dbReference type="GO" id="GO:0030170">
    <property type="term" value="F:pyridoxal phosphate binding"/>
    <property type="evidence" value="ECO:0007669"/>
    <property type="project" value="InterPro"/>
</dbReference>
<evidence type="ECO:0000256" key="1">
    <source>
        <dbReference type="ARBA" id="ARBA00001933"/>
    </source>
</evidence>
<evidence type="ECO:0000256" key="6">
    <source>
        <dbReference type="ARBA" id="ARBA00013187"/>
    </source>
</evidence>
<dbReference type="PANTHER" id="PTHR13693:SF100">
    <property type="entry name" value="8-AMINO-7-OXONONANOATE SYNTHASE"/>
    <property type="match status" value="1"/>
</dbReference>
<keyword evidence="9" id="KW-0663">Pyridoxal phosphate</keyword>
<dbReference type="OrthoDB" id="9807157at2"/>
<keyword evidence="8" id="KW-0093">Biotin biosynthesis</keyword>
<evidence type="ECO:0000256" key="12">
    <source>
        <dbReference type="ARBA" id="ARBA00047715"/>
    </source>
</evidence>
<dbReference type="InterPro" id="IPR002397">
    <property type="entry name" value="Cyt_P450_B"/>
</dbReference>
<name>A0A542ZBF5_9ACTN</name>
<dbReference type="InterPro" id="IPR015421">
    <property type="entry name" value="PyrdxlP-dep_Trfase_major"/>
</dbReference>
<evidence type="ECO:0000256" key="5">
    <source>
        <dbReference type="ARBA" id="ARBA00011738"/>
    </source>
</evidence>
<comment type="subunit">
    <text evidence="5">Homodimer.</text>
</comment>
<proteinExistence type="inferred from homology"/>
<comment type="catalytic activity">
    <reaction evidence="12">
        <text>6-carboxyhexanoyl-[ACP] + L-alanine + H(+) = (8S)-8-amino-7-oxononanoate + holo-[ACP] + CO2</text>
        <dbReference type="Rhea" id="RHEA:42288"/>
        <dbReference type="Rhea" id="RHEA-COMP:9685"/>
        <dbReference type="Rhea" id="RHEA-COMP:9955"/>
        <dbReference type="ChEBI" id="CHEBI:15378"/>
        <dbReference type="ChEBI" id="CHEBI:16526"/>
        <dbReference type="ChEBI" id="CHEBI:57972"/>
        <dbReference type="ChEBI" id="CHEBI:64479"/>
        <dbReference type="ChEBI" id="CHEBI:78846"/>
        <dbReference type="ChEBI" id="CHEBI:149468"/>
        <dbReference type="EC" id="2.3.1.47"/>
    </reaction>
</comment>
<organism evidence="14 15">
    <name type="scientific">Propioniferax innocua</name>
    <dbReference type="NCBI Taxonomy" id="1753"/>
    <lineage>
        <taxon>Bacteria</taxon>
        <taxon>Bacillati</taxon>
        <taxon>Actinomycetota</taxon>
        <taxon>Actinomycetes</taxon>
        <taxon>Propionibacteriales</taxon>
        <taxon>Propionibacteriaceae</taxon>
        <taxon>Propioniferax</taxon>
    </lineage>
</organism>
<dbReference type="InterPro" id="IPR015422">
    <property type="entry name" value="PyrdxlP-dep_Trfase_small"/>
</dbReference>
<evidence type="ECO:0000256" key="7">
    <source>
        <dbReference type="ARBA" id="ARBA00022679"/>
    </source>
</evidence>
<reference evidence="14 15" key="1">
    <citation type="submission" date="2019-06" db="EMBL/GenBank/DDBJ databases">
        <title>Sequencing the genomes of 1000 actinobacteria strains.</title>
        <authorList>
            <person name="Klenk H.-P."/>
        </authorList>
    </citation>
    <scope>NUCLEOTIDE SEQUENCE [LARGE SCALE GENOMIC DNA]</scope>
    <source>
        <strain evidence="14 15">DSM 8251</strain>
    </source>
</reference>